<evidence type="ECO:0000313" key="2">
    <source>
        <dbReference type="Proteomes" id="UP000593880"/>
    </source>
</evidence>
<name>A0ABX6ULM6_9BRAD</name>
<dbReference type="Proteomes" id="UP000593880">
    <property type="component" value="Chromosome"/>
</dbReference>
<accession>A0ABX6ULM6</accession>
<dbReference type="RefSeq" id="WP_430648577.1">
    <property type="nucleotide sequence ID" value="NZ_CP030051.1"/>
</dbReference>
<dbReference type="EMBL" id="CP030057">
    <property type="protein sequence ID" value="QOZ62250.1"/>
    <property type="molecule type" value="Genomic_DNA"/>
</dbReference>
<proteinExistence type="predicted"/>
<protein>
    <recommendedName>
        <fullName evidence="3">DUF1127 domain-containing protein</fullName>
    </recommendedName>
</protein>
<sequence>MTERELQDIGVTRAESEYQIGKLSRWRQVRGRGQATPSDFFNLGGNL</sequence>
<gene>
    <name evidence="1" type="ORF">XH86_28565</name>
</gene>
<organism evidence="1 2">
    <name type="scientific">Bradyrhizobium guangdongense</name>
    <dbReference type="NCBI Taxonomy" id="1325090"/>
    <lineage>
        <taxon>Bacteria</taxon>
        <taxon>Pseudomonadati</taxon>
        <taxon>Pseudomonadota</taxon>
        <taxon>Alphaproteobacteria</taxon>
        <taxon>Hyphomicrobiales</taxon>
        <taxon>Nitrobacteraceae</taxon>
        <taxon>Bradyrhizobium</taxon>
    </lineage>
</organism>
<keyword evidence="2" id="KW-1185">Reference proteome</keyword>
<evidence type="ECO:0000313" key="1">
    <source>
        <dbReference type="EMBL" id="QOZ62250.1"/>
    </source>
</evidence>
<evidence type="ECO:0008006" key="3">
    <source>
        <dbReference type="Google" id="ProtNLM"/>
    </source>
</evidence>
<reference evidence="1 2" key="1">
    <citation type="submission" date="2018-06" db="EMBL/GenBank/DDBJ databases">
        <title>Comparative genomics of rhizobia nodulating Arachis hypogaea in China.</title>
        <authorList>
            <person name="Li Y."/>
        </authorList>
    </citation>
    <scope>NUCLEOTIDE SEQUENCE [LARGE SCALE GENOMIC DNA]</scope>
    <source>
        <strain evidence="1 2">CCBAU 51658</strain>
    </source>
</reference>